<evidence type="ECO:0000256" key="1">
    <source>
        <dbReference type="ARBA" id="ARBA00022723"/>
    </source>
</evidence>
<dbReference type="SUPFAM" id="SSF57903">
    <property type="entry name" value="FYVE/PHD zinc finger"/>
    <property type="match status" value="1"/>
</dbReference>
<evidence type="ECO:0000256" key="2">
    <source>
        <dbReference type="ARBA" id="ARBA00022771"/>
    </source>
</evidence>
<feature type="compositionally biased region" description="Basic residues" evidence="6">
    <location>
        <begin position="489"/>
        <end position="498"/>
    </location>
</feature>
<comment type="caution">
    <text evidence="8">The sequence shown here is derived from an EMBL/GenBank/DDBJ whole genome shotgun (WGS) entry which is preliminary data.</text>
</comment>
<dbReference type="GO" id="GO:0006325">
    <property type="term" value="P:chromatin organization"/>
    <property type="evidence" value="ECO:0007669"/>
    <property type="project" value="UniProtKB-KW"/>
</dbReference>
<dbReference type="InterPro" id="IPR019787">
    <property type="entry name" value="Znf_PHD-finger"/>
</dbReference>
<dbReference type="InterPro" id="IPR013083">
    <property type="entry name" value="Znf_RING/FYVE/PHD"/>
</dbReference>
<evidence type="ECO:0000256" key="6">
    <source>
        <dbReference type="SAM" id="MobiDB-lite"/>
    </source>
</evidence>
<evidence type="ECO:0000313" key="8">
    <source>
        <dbReference type="EMBL" id="KAJ8061708.1"/>
    </source>
</evidence>
<organism evidence="8 9">
    <name type="scientific">Sclerotinia nivalis</name>
    <dbReference type="NCBI Taxonomy" id="352851"/>
    <lineage>
        <taxon>Eukaryota</taxon>
        <taxon>Fungi</taxon>
        <taxon>Dikarya</taxon>
        <taxon>Ascomycota</taxon>
        <taxon>Pezizomycotina</taxon>
        <taxon>Leotiomycetes</taxon>
        <taxon>Helotiales</taxon>
        <taxon>Sclerotiniaceae</taxon>
        <taxon>Sclerotinia</taxon>
    </lineage>
</organism>
<dbReference type="Gene3D" id="2.170.270.10">
    <property type="entry name" value="SET domain"/>
    <property type="match status" value="1"/>
</dbReference>
<accession>A0A9X0AIS0</accession>
<feature type="region of interest" description="Disordered" evidence="6">
    <location>
        <begin position="106"/>
        <end position="206"/>
    </location>
</feature>
<dbReference type="EMBL" id="JAPEIS010000011">
    <property type="protein sequence ID" value="KAJ8061708.1"/>
    <property type="molecule type" value="Genomic_DNA"/>
</dbReference>
<name>A0A9X0AIS0_9HELO</name>
<sequence length="989" mass="108925">MTERSLSISTQSATSIKPIFATTSTAISTHDVQFVTEPVDDEPYTIRCICNICEDDGNTIYCDRCETWQHIECYYSGSVEDASREDFDHLCVDCFPRDLGRHAIEKQQYRQNKVNYDNNDKKIKRPTTKSHKKKTKPSEIQTNGFNDQETHKNAGSLDNHTHKRAKGHRSHHSVSSQVTKRSPPYPARSNNHPPSPSHTSSNLPNDFHIHGYSKVFQSLYDDQLQETNDNTLANLSVTNKLAMWKTDAKQFEEDVGKKFDDVVQKTKVRLDPQQFPKLHVDVKTALINNNAKAQWKSLYTTTKTPGNQPIGEINGQIGLQSDYHKNPDNGWEECPHPRPLTFFIPGLPLYIDTRGGGSQCRYIRRSCRANANLETYIVANTSEYHFYLTLDSALSPDEQITLPWDFKFVDKPRLDRALHLDGDDDDRLPDISETEYQSMAHSINLVLSDHGGCACNAGKDCAFVRFHRDYYGRVHGQPQPQSNGVNGVKSKKGRKPKQHVSPTSTGHATNSRAASEGHPEANDDDDTRSTSGSGRSKPHSRDLTPIHGLGEVDTPSTEPSDREKRKLVALENTFRKMEQAPPRKKKRASDGSNMNSPVTTMTSQTNSKPRQKSVVSRTSVSQSALANFNGSRSRQYVDASTSRRQSASPPSAASPQAMASPKPIPSRDDSATSRSRHSSVAQKIIFVYTDSSAQTDRDEDAWYEQKTKPTPKKPVLSLARRMLLKRHKIHEQAQALAAEQNKNMAAGSINGDLQNISSPASAMDVDGPVQEDRSITQSPTDTRARNASIVSSTPSVDVISNSGDYYTDGSPLITGQTMKPPPWPGQSTNGYSHKSPELRVQMPPTPTFITPNLSGTPGALTPASAATSSAMSPYGTTHFSSYPTTLANGVNPSPAKKKMSLNDYKARKKQNADGSGGRKPSTGSSPTMPPAVLKSTLSAIEEAKARGILLDSKSDIIEGKEIVDPSPVDLLKVSPPKNNMPSQHSNGAL</sequence>
<feature type="compositionally biased region" description="Low complexity" evidence="6">
    <location>
        <begin position="189"/>
        <end position="205"/>
    </location>
</feature>
<keyword evidence="4" id="KW-0156">Chromatin regulator</keyword>
<dbReference type="Proteomes" id="UP001152300">
    <property type="component" value="Unassembled WGS sequence"/>
</dbReference>
<evidence type="ECO:0000256" key="3">
    <source>
        <dbReference type="ARBA" id="ARBA00022833"/>
    </source>
</evidence>
<dbReference type="SUPFAM" id="SSF82199">
    <property type="entry name" value="SET domain"/>
    <property type="match status" value="1"/>
</dbReference>
<proteinExistence type="predicted"/>
<feature type="compositionally biased region" description="Polar residues" evidence="6">
    <location>
        <begin position="500"/>
        <end position="513"/>
    </location>
</feature>
<feature type="region of interest" description="Disordered" evidence="6">
    <location>
        <begin position="905"/>
        <end position="933"/>
    </location>
</feature>
<feature type="compositionally biased region" description="Polar residues" evidence="6">
    <location>
        <begin position="590"/>
        <end position="634"/>
    </location>
</feature>
<feature type="compositionally biased region" description="Basic and acidic residues" evidence="6">
    <location>
        <begin position="954"/>
        <end position="963"/>
    </location>
</feature>
<dbReference type="GO" id="GO:0070210">
    <property type="term" value="C:Rpd3L-Expanded complex"/>
    <property type="evidence" value="ECO:0007669"/>
    <property type="project" value="TreeGrafter"/>
</dbReference>
<feature type="region of interest" description="Disordered" evidence="6">
    <location>
        <begin position="954"/>
        <end position="989"/>
    </location>
</feature>
<dbReference type="PROSITE" id="PS50016">
    <property type="entry name" value="ZF_PHD_2"/>
    <property type="match status" value="1"/>
</dbReference>
<dbReference type="GO" id="GO:0006355">
    <property type="term" value="P:regulation of DNA-templated transcription"/>
    <property type="evidence" value="ECO:0007669"/>
    <property type="project" value="TreeGrafter"/>
</dbReference>
<feature type="compositionally biased region" description="Polar residues" evidence="6">
    <location>
        <begin position="976"/>
        <end position="989"/>
    </location>
</feature>
<gene>
    <name evidence="8" type="ORF">OCU04_009508</name>
</gene>
<dbReference type="AlphaFoldDB" id="A0A9X0AIS0"/>
<evidence type="ECO:0000256" key="5">
    <source>
        <dbReference type="PROSITE-ProRule" id="PRU00146"/>
    </source>
</evidence>
<reference evidence="8" key="1">
    <citation type="submission" date="2022-11" db="EMBL/GenBank/DDBJ databases">
        <title>Genome Resource of Sclerotinia nivalis Strain SnTB1, a Plant Pathogen Isolated from American Ginseng.</title>
        <authorList>
            <person name="Fan S."/>
        </authorList>
    </citation>
    <scope>NUCLEOTIDE SEQUENCE</scope>
    <source>
        <strain evidence="8">SnTB1</strain>
    </source>
</reference>
<feature type="compositionally biased region" description="Basic and acidic residues" evidence="6">
    <location>
        <begin position="559"/>
        <end position="578"/>
    </location>
</feature>
<dbReference type="InterPro" id="IPR011011">
    <property type="entry name" value="Znf_FYVE_PHD"/>
</dbReference>
<keyword evidence="3" id="KW-0862">Zinc</keyword>
<dbReference type="Gene3D" id="3.30.40.10">
    <property type="entry name" value="Zinc/RING finger domain, C3HC4 (zinc finger)"/>
    <property type="match status" value="1"/>
</dbReference>
<feature type="domain" description="PHD-type" evidence="7">
    <location>
        <begin position="47"/>
        <end position="97"/>
    </location>
</feature>
<dbReference type="SMART" id="SM00317">
    <property type="entry name" value="SET"/>
    <property type="match status" value="1"/>
</dbReference>
<feature type="region of interest" description="Disordered" evidence="6">
    <location>
        <begin position="473"/>
        <end position="715"/>
    </location>
</feature>
<feature type="compositionally biased region" description="Low complexity" evidence="6">
    <location>
        <begin position="639"/>
        <end position="661"/>
    </location>
</feature>
<dbReference type="SMART" id="SM00249">
    <property type="entry name" value="PHD"/>
    <property type="match status" value="1"/>
</dbReference>
<dbReference type="PANTHER" id="PTHR46462">
    <property type="entry name" value="UPSET, ISOFORM A"/>
    <property type="match status" value="1"/>
</dbReference>
<feature type="compositionally biased region" description="Polar residues" evidence="6">
    <location>
        <begin position="751"/>
        <end position="760"/>
    </location>
</feature>
<evidence type="ECO:0000313" key="9">
    <source>
        <dbReference type="Proteomes" id="UP001152300"/>
    </source>
</evidence>
<keyword evidence="1" id="KW-0479">Metal-binding</keyword>
<feature type="compositionally biased region" description="Basic residues" evidence="6">
    <location>
        <begin position="161"/>
        <end position="172"/>
    </location>
</feature>
<dbReference type="InterPro" id="IPR046341">
    <property type="entry name" value="SET_dom_sf"/>
</dbReference>
<dbReference type="GO" id="GO:0034967">
    <property type="term" value="C:Set3 complex"/>
    <property type="evidence" value="ECO:0007669"/>
    <property type="project" value="TreeGrafter"/>
</dbReference>
<dbReference type="InterPro" id="IPR001965">
    <property type="entry name" value="Znf_PHD"/>
</dbReference>
<dbReference type="GO" id="GO:0008270">
    <property type="term" value="F:zinc ion binding"/>
    <property type="evidence" value="ECO:0007669"/>
    <property type="project" value="UniProtKB-KW"/>
</dbReference>
<feature type="compositionally biased region" description="Basic residues" evidence="6">
    <location>
        <begin position="122"/>
        <end position="135"/>
    </location>
</feature>
<keyword evidence="2 5" id="KW-0863">Zinc-finger</keyword>
<dbReference type="OrthoDB" id="1928087at2759"/>
<dbReference type="PANTHER" id="PTHR46462:SF3">
    <property type="entry name" value="UPSET, ISOFORM A"/>
    <property type="match status" value="1"/>
</dbReference>
<feature type="region of interest" description="Disordered" evidence="6">
    <location>
        <begin position="749"/>
        <end position="789"/>
    </location>
</feature>
<protein>
    <recommendedName>
        <fullName evidence="7">PHD-type domain-containing protein</fullName>
    </recommendedName>
</protein>
<feature type="compositionally biased region" description="Polar residues" evidence="6">
    <location>
        <begin position="138"/>
        <end position="147"/>
    </location>
</feature>
<dbReference type="InterPro" id="IPR001214">
    <property type="entry name" value="SET_dom"/>
</dbReference>
<evidence type="ECO:0000259" key="7">
    <source>
        <dbReference type="PROSITE" id="PS50016"/>
    </source>
</evidence>
<evidence type="ECO:0000256" key="4">
    <source>
        <dbReference type="ARBA" id="ARBA00022853"/>
    </source>
</evidence>
<keyword evidence="9" id="KW-1185">Reference proteome</keyword>